<feature type="region of interest" description="Disordered" evidence="1">
    <location>
        <begin position="1"/>
        <end position="115"/>
    </location>
</feature>
<evidence type="ECO:0000313" key="3">
    <source>
        <dbReference type="Proteomes" id="UP000002209"/>
    </source>
</evidence>
<sequence>MAAPMVLLRSSSTDAETEARASIRPPLPPSGANPSGGFHEREDAVRYLAAKNATSETRSNRLPILRRRVVHPVRSHTGLDRGDRRAGPQPGESAPAASHPAQGGPRGARVVGAAA</sequence>
<evidence type="ECO:0000256" key="1">
    <source>
        <dbReference type="SAM" id="MobiDB-lite"/>
    </source>
</evidence>
<feature type="compositionally biased region" description="Basic and acidic residues" evidence="1">
    <location>
        <begin position="77"/>
        <end position="86"/>
    </location>
</feature>
<dbReference type="AlphaFoldDB" id="C1ABZ9"/>
<proteinExistence type="predicted"/>
<name>C1ABZ9_GEMAT</name>
<dbReference type="EMBL" id="AP009153">
    <property type="protein sequence ID" value="BAH40026.1"/>
    <property type="molecule type" value="Genomic_DNA"/>
</dbReference>
<reference evidence="3" key="1">
    <citation type="submission" date="2006-03" db="EMBL/GenBank/DDBJ databases">
        <title>Complete genome sequence of Gemmatimonas aurantiaca T-27 that represents a novel phylum Gemmatimonadetes.</title>
        <authorList>
            <person name="Takasaki K."/>
            <person name="Ichikawa N."/>
            <person name="Miura H."/>
            <person name="Matsushita S."/>
            <person name="Watanabe Y."/>
            <person name="Oguchi A."/>
            <person name="Ankai A."/>
            <person name="Yashiro I."/>
            <person name="Takahashi M."/>
            <person name="Terui Y."/>
            <person name="Fukui S."/>
            <person name="Yokoyama H."/>
            <person name="Tanikawa S."/>
            <person name="Hanada S."/>
            <person name="Kamagata Y."/>
            <person name="Fujita N."/>
        </authorList>
    </citation>
    <scope>NUCLEOTIDE SEQUENCE [LARGE SCALE GENOMIC DNA]</scope>
    <source>
        <strain evidence="3">T-27 / DSM 14586 / JCM 11422 / NBRC 100505</strain>
    </source>
</reference>
<evidence type="ECO:0000313" key="2">
    <source>
        <dbReference type="EMBL" id="BAH40026.1"/>
    </source>
</evidence>
<accession>C1ABZ9</accession>
<feature type="compositionally biased region" description="Basic residues" evidence="1">
    <location>
        <begin position="64"/>
        <end position="74"/>
    </location>
</feature>
<dbReference type="HOGENOM" id="CLU_2105442_0_0_0"/>
<dbReference type="KEGG" id="gau:GAU_2984"/>
<dbReference type="Proteomes" id="UP000002209">
    <property type="component" value="Chromosome"/>
</dbReference>
<keyword evidence="3" id="KW-1185">Reference proteome</keyword>
<protein>
    <submittedName>
        <fullName evidence="2">Uncharacterized protein</fullName>
    </submittedName>
</protein>
<gene>
    <name evidence="2" type="ordered locus">GAU_2984</name>
</gene>
<organism evidence="2 3">
    <name type="scientific">Gemmatimonas aurantiaca (strain DSM 14586 / JCM 11422 / NBRC 100505 / T-27)</name>
    <dbReference type="NCBI Taxonomy" id="379066"/>
    <lineage>
        <taxon>Bacteria</taxon>
        <taxon>Pseudomonadati</taxon>
        <taxon>Gemmatimonadota</taxon>
        <taxon>Gemmatimonadia</taxon>
        <taxon>Gemmatimonadales</taxon>
        <taxon>Gemmatimonadaceae</taxon>
        <taxon>Gemmatimonas</taxon>
    </lineage>
</organism>